<dbReference type="PANTHER" id="PTHR47837:SF2">
    <property type="entry name" value="GTP PYROPHOSPHOKINASE YWAC"/>
    <property type="match status" value="1"/>
</dbReference>
<dbReference type="Gene3D" id="1.10.287.860">
    <property type="entry name" value="Nucleotidyltransferase"/>
    <property type="match status" value="1"/>
</dbReference>
<dbReference type="EMBL" id="BAAAME010000002">
    <property type="protein sequence ID" value="GAA1730996.1"/>
    <property type="molecule type" value="Genomic_DNA"/>
</dbReference>
<dbReference type="SUPFAM" id="SSF81301">
    <property type="entry name" value="Nucleotidyltransferase"/>
    <property type="match status" value="1"/>
</dbReference>
<gene>
    <name evidence="2" type="ORF">GCM10009710_09500</name>
</gene>
<reference evidence="3" key="1">
    <citation type="journal article" date="2019" name="Int. J. Syst. Evol. Microbiol.">
        <title>The Global Catalogue of Microorganisms (GCM) 10K type strain sequencing project: providing services to taxonomists for standard genome sequencing and annotation.</title>
        <authorList>
            <consortium name="The Broad Institute Genomics Platform"/>
            <consortium name="The Broad Institute Genome Sequencing Center for Infectious Disease"/>
            <person name="Wu L."/>
            <person name="Ma J."/>
        </authorList>
    </citation>
    <scope>NUCLEOTIDE SEQUENCE [LARGE SCALE GENOMIC DNA]</scope>
    <source>
        <strain evidence="3">JCM 13518</strain>
    </source>
</reference>
<evidence type="ECO:0000313" key="2">
    <source>
        <dbReference type="EMBL" id="GAA1730996.1"/>
    </source>
</evidence>
<dbReference type="Proteomes" id="UP001501057">
    <property type="component" value="Unassembled WGS sequence"/>
</dbReference>
<dbReference type="Pfam" id="PF04607">
    <property type="entry name" value="RelA_SpoT"/>
    <property type="match status" value="1"/>
</dbReference>
<evidence type="ECO:0000259" key="1">
    <source>
        <dbReference type="SMART" id="SM00954"/>
    </source>
</evidence>
<feature type="domain" description="RelA/SpoT" evidence="1">
    <location>
        <begin position="70"/>
        <end position="193"/>
    </location>
</feature>
<name>A0ABP4VLH8_9ACTN</name>
<dbReference type="InterPro" id="IPR007685">
    <property type="entry name" value="RelA_SpoT"/>
</dbReference>
<organism evidence="2 3">
    <name type="scientific">Aeromicrobium alkaliterrae</name>
    <dbReference type="NCBI Taxonomy" id="302168"/>
    <lineage>
        <taxon>Bacteria</taxon>
        <taxon>Bacillati</taxon>
        <taxon>Actinomycetota</taxon>
        <taxon>Actinomycetes</taxon>
        <taxon>Propionibacteriales</taxon>
        <taxon>Nocardioidaceae</taxon>
        <taxon>Aeromicrobium</taxon>
    </lineage>
</organism>
<sequence length="266" mass="30119">MVVQTPQPRVTRGDDDALVRFDDMRALRQDFMRFMLPHRFAMEEVVTKLTILRDEFALMHDSNPIENIASRLKSPDSIAEKMQRKGSEPTFASIRETITDIAGVRVTCSFVSDVYQVFDLLTSQTDIKILDVRDYIQAPKPHGYRSLHTLIEVPVHLTDGPLPVTVEVQLRTIAMDFWASLEHKIHYKYRGAVPADLADRLRDAADTAHALDALMLDLHEEVKSLDEEGVATLPDDIRRGLNADDIEPSDALIAQLRRLADGDGRY</sequence>
<dbReference type="CDD" id="cd05399">
    <property type="entry name" value="NT_Rel-Spo_like"/>
    <property type="match status" value="1"/>
</dbReference>
<protein>
    <submittedName>
        <fullName evidence="2">GTP pyrophosphokinase family protein</fullName>
    </submittedName>
</protein>
<dbReference type="InterPro" id="IPR052366">
    <property type="entry name" value="GTP_Pyrophosphokinase"/>
</dbReference>
<dbReference type="InterPro" id="IPR043519">
    <property type="entry name" value="NT_sf"/>
</dbReference>
<evidence type="ECO:0000313" key="3">
    <source>
        <dbReference type="Proteomes" id="UP001501057"/>
    </source>
</evidence>
<dbReference type="SMART" id="SM00954">
    <property type="entry name" value="RelA_SpoT"/>
    <property type="match status" value="1"/>
</dbReference>
<comment type="caution">
    <text evidence="2">The sequence shown here is derived from an EMBL/GenBank/DDBJ whole genome shotgun (WGS) entry which is preliminary data.</text>
</comment>
<proteinExistence type="predicted"/>
<dbReference type="PANTHER" id="PTHR47837">
    <property type="entry name" value="GTP PYROPHOSPHOKINASE YJBM"/>
    <property type="match status" value="1"/>
</dbReference>
<accession>A0ABP4VLH8</accession>
<dbReference type="Gene3D" id="3.30.460.10">
    <property type="entry name" value="Beta Polymerase, domain 2"/>
    <property type="match status" value="1"/>
</dbReference>
<keyword evidence="3" id="KW-1185">Reference proteome</keyword>